<feature type="signal peptide" evidence="1">
    <location>
        <begin position="1"/>
        <end position="21"/>
    </location>
</feature>
<dbReference type="RefSeq" id="WP_377009170.1">
    <property type="nucleotide sequence ID" value="NZ_JBHSLV010000026.1"/>
</dbReference>
<name>A0ABW0HBM0_9HYPH</name>
<dbReference type="EMBL" id="JBHSLV010000026">
    <property type="protein sequence ID" value="MFC5394047.1"/>
    <property type="molecule type" value="Genomic_DNA"/>
</dbReference>
<evidence type="ECO:0000313" key="3">
    <source>
        <dbReference type="Proteomes" id="UP001596104"/>
    </source>
</evidence>
<evidence type="ECO:0008006" key="4">
    <source>
        <dbReference type="Google" id="ProtNLM"/>
    </source>
</evidence>
<sequence length="200" mass="21260">MLNRLLSLCLLAAALSGCVSVPNPLSPPQVEALHLTTVIVEVDPAATLWWGDGDRAYARSKGLPEQDSEELSKTPEARAFIAKAASDKIGAALQQQLKPVLAGQRPVKVVVTLRELRVTSIIQRILVGGPHEMTASVAIVDAKTGAPILSHPGQRSIARAGEGIGGTLVDAAFLAAPIDRLTNNFAEDFRNWLLPQQPPL</sequence>
<reference evidence="3" key="1">
    <citation type="journal article" date="2019" name="Int. J. Syst. Evol. Microbiol.">
        <title>The Global Catalogue of Microorganisms (GCM) 10K type strain sequencing project: providing services to taxonomists for standard genome sequencing and annotation.</title>
        <authorList>
            <consortium name="The Broad Institute Genomics Platform"/>
            <consortium name="The Broad Institute Genome Sequencing Center for Infectious Disease"/>
            <person name="Wu L."/>
            <person name="Ma J."/>
        </authorList>
    </citation>
    <scope>NUCLEOTIDE SEQUENCE [LARGE SCALE GENOMIC DNA]</scope>
    <source>
        <strain evidence="3">CGMCC 1.16326</strain>
    </source>
</reference>
<evidence type="ECO:0000256" key="1">
    <source>
        <dbReference type="SAM" id="SignalP"/>
    </source>
</evidence>
<accession>A0ABW0HBM0</accession>
<dbReference type="PROSITE" id="PS51257">
    <property type="entry name" value="PROKAR_LIPOPROTEIN"/>
    <property type="match status" value="1"/>
</dbReference>
<gene>
    <name evidence="2" type="ORF">ACFPPC_15505</name>
</gene>
<feature type="chain" id="PRO_5046360196" description="DUF3313 domain-containing protein" evidence="1">
    <location>
        <begin position="22"/>
        <end position="200"/>
    </location>
</feature>
<proteinExistence type="predicted"/>
<protein>
    <recommendedName>
        <fullName evidence="4">DUF3313 domain-containing protein</fullName>
    </recommendedName>
</protein>
<keyword evidence="3" id="KW-1185">Reference proteome</keyword>
<organism evidence="2 3">
    <name type="scientific">Bosea vestrisii</name>
    <dbReference type="NCBI Taxonomy" id="151416"/>
    <lineage>
        <taxon>Bacteria</taxon>
        <taxon>Pseudomonadati</taxon>
        <taxon>Pseudomonadota</taxon>
        <taxon>Alphaproteobacteria</taxon>
        <taxon>Hyphomicrobiales</taxon>
        <taxon>Boseaceae</taxon>
        <taxon>Bosea</taxon>
    </lineage>
</organism>
<dbReference type="Proteomes" id="UP001596104">
    <property type="component" value="Unassembled WGS sequence"/>
</dbReference>
<comment type="caution">
    <text evidence="2">The sequence shown here is derived from an EMBL/GenBank/DDBJ whole genome shotgun (WGS) entry which is preliminary data.</text>
</comment>
<evidence type="ECO:0000313" key="2">
    <source>
        <dbReference type="EMBL" id="MFC5394047.1"/>
    </source>
</evidence>
<keyword evidence="1" id="KW-0732">Signal</keyword>